<feature type="domain" description="Aminoacyl-transfer RNA synthetases class-II family profile" evidence="10">
    <location>
        <begin position="169"/>
        <end position="482"/>
    </location>
</feature>
<evidence type="ECO:0000256" key="6">
    <source>
        <dbReference type="ARBA" id="ARBA00023146"/>
    </source>
</evidence>
<dbReference type="Gene3D" id="2.40.50.140">
    <property type="entry name" value="Nucleic acid-binding proteins"/>
    <property type="match status" value="1"/>
</dbReference>
<proteinExistence type="inferred from homology"/>
<accession>A0A0C1UT65</accession>
<comment type="similarity">
    <text evidence="1 8">Belongs to the class-II aminoacyl-tRNA synthetase family.</text>
</comment>
<evidence type="ECO:0000313" key="14">
    <source>
        <dbReference type="Proteomes" id="UP000315925"/>
    </source>
</evidence>
<evidence type="ECO:0000313" key="12">
    <source>
        <dbReference type="EMBL" id="QDQ42510.1"/>
    </source>
</evidence>
<keyword evidence="4 8" id="KW-0547">Nucleotide-binding</keyword>
<dbReference type="NCBIfam" id="TIGR00499">
    <property type="entry name" value="lysS_bact"/>
    <property type="match status" value="1"/>
</dbReference>
<dbReference type="GO" id="GO:0005829">
    <property type="term" value="C:cytosol"/>
    <property type="evidence" value="ECO:0007669"/>
    <property type="project" value="TreeGrafter"/>
</dbReference>
<keyword evidence="6 8" id="KW-0030">Aminoacyl-tRNA synthetase</keyword>
<dbReference type="InterPro" id="IPR018149">
    <property type="entry name" value="Lys-tRNA-synth_II_C"/>
</dbReference>
<dbReference type="SUPFAM" id="SSF50249">
    <property type="entry name" value="Nucleic acid-binding proteins"/>
    <property type="match status" value="1"/>
</dbReference>
<keyword evidence="8 9" id="KW-0460">Magnesium</keyword>
<dbReference type="PANTHER" id="PTHR42918">
    <property type="entry name" value="LYSYL-TRNA SYNTHETASE"/>
    <property type="match status" value="1"/>
</dbReference>
<dbReference type="OrthoDB" id="9802326at2"/>
<evidence type="ECO:0000256" key="9">
    <source>
        <dbReference type="RuleBase" id="RU000336"/>
    </source>
</evidence>
<dbReference type="EC" id="6.1.1.6" evidence="8"/>
<organism evidence="12 14">
    <name type="scientific">Methylacidiphilum kamchatkense Kam1</name>
    <dbReference type="NCBI Taxonomy" id="1202785"/>
    <lineage>
        <taxon>Bacteria</taxon>
        <taxon>Pseudomonadati</taxon>
        <taxon>Verrucomicrobiota</taxon>
        <taxon>Methylacidiphilae</taxon>
        <taxon>Methylacidiphilales</taxon>
        <taxon>Methylacidiphilaceae</taxon>
        <taxon>Methylacidiphilum (ex Ratnadevi et al. 2023)</taxon>
    </lineage>
</organism>
<reference evidence="14" key="3">
    <citation type="submission" date="2019-03" db="EMBL/GenBank/DDBJ databases">
        <title>Complete genome of Methylacidiphilum kamchatkense Kam1.</title>
        <authorList>
            <person name="Kruse T."/>
            <person name="Murarilal Ratnadevi C."/>
            <person name="Erikstad H.-A."/>
            <person name="Birkeland N.-K."/>
        </authorList>
    </citation>
    <scope>NUCLEOTIDE SEQUENCE [LARGE SCALE GENOMIC DNA]</scope>
    <source>
        <strain evidence="14">kam1</strain>
    </source>
</reference>
<dbReference type="InterPro" id="IPR044136">
    <property type="entry name" value="Lys-tRNA-ligase_II_N"/>
</dbReference>
<feature type="binding site" evidence="8">
    <location>
        <position position="407"/>
    </location>
    <ligand>
        <name>Mg(2+)</name>
        <dbReference type="ChEBI" id="CHEBI:18420"/>
        <label>1</label>
    </ligand>
</feature>
<evidence type="ECO:0000256" key="4">
    <source>
        <dbReference type="ARBA" id="ARBA00022741"/>
    </source>
</evidence>
<keyword evidence="8" id="KW-0648">Protein biosynthesis</keyword>
<dbReference type="GO" id="GO:0004824">
    <property type="term" value="F:lysine-tRNA ligase activity"/>
    <property type="evidence" value="ECO:0007669"/>
    <property type="project" value="UniProtKB-UniRule"/>
</dbReference>
<comment type="cofactor">
    <cofactor evidence="8 9">
        <name>Mg(2+)</name>
        <dbReference type="ChEBI" id="CHEBI:18420"/>
    </cofactor>
    <text evidence="8 9">Binds 3 Mg(2+) ions per subunit.</text>
</comment>
<dbReference type="GO" id="GO:0005524">
    <property type="term" value="F:ATP binding"/>
    <property type="evidence" value="ECO:0007669"/>
    <property type="project" value="UniProtKB-UniRule"/>
</dbReference>
<dbReference type="AlphaFoldDB" id="A0A0C1UT65"/>
<dbReference type="STRING" id="1202785.A946_02175"/>
<dbReference type="InterPro" id="IPR006195">
    <property type="entry name" value="aa-tRNA-synth_II"/>
</dbReference>
<dbReference type="PANTHER" id="PTHR42918:SF15">
    <property type="entry name" value="LYSINE--TRNA LIGASE, CHLOROPLASTIC_MITOCHONDRIAL"/>
    <property type="match status" value="1"/>
</dbReference>
<dbReference type="InterPro" id="IPR012340">
    <property type="entry name" value="NA-bd_OB-fold"/>
</dbReference>
<dbReference type="GO" id="GO:0006430">
    <property type="term" value="P:lysyl-tRNA aminoacylation"/>
    <property type="evidence" value="ECO:0007669"/>
    <property type="project" value="UniProtKB-UniRule"/>
</dbReference>
<dbReference type="GO" id="GO:0000049">
    <property type="term" value="F:tRNA binding"/>
    <property type="evidence" value="ECO:0007669"/>
    <property type="project" value="TreeGrafter"/>
</dbReference>
<dbReference type="SUPFAM" id="SSF55681">
    <property type="entry name" value="Class II aaRS and biotin synthetases"/>
    <property type="match status" value="1"/>
</dbReference>
<reference evidence="11 13" key="1">
    <citation type="submission" date="2014-08" db="EMBL/GenBank/DDBJ databases">
        <title>Methylacidiphilum kamchatkense strain Kam1 draft genome sequence.</title>
        <authorList>
            <person name="Birkeland N.-K."/>
            <person name="Erikstad H.A."/>
        </authorList>
    </citation>
    <scope>NUCLEOTIDE SEQUENCE [LARGE SCALE GENOMIC DNA]</scope>
    <source>
        <strain evidence="11 13">Kam1</strain>
    </source>
</reference>
<dbReference type="CDD" id="cd04322">
    <property type="entry name" value="LysRS_N"/>
    <property type="match status" value="1"/>
</dbReference>
<evidence type="ECO:0000256" key="3">
    <source>
        <dbReference type="ARBA" id="ARBA00022723"/>
    </source>
</evidence>
<dbReference type="NCBIfam" id="NF001756">
    <property type="entry name" value="PRK00484.1"/>
    <property type="match status" value="1"/>
</dbReference>
<keyword evidence="8" id="KW-0963">Cytoplasm</keyword>
<sequence length="486" mass="55841">MSLTQESELLRLRKEKLNYWKSQAIDPFGGPYPDTQPIETIITSFVENLSVRIAGRILSIRDMGKSFFAHIQDQSAKMQIYANPQSVGQEAFQQLKHLDLGDIIGVAGECFLTKTKEKTVRVKSWQLLAKSLRPLPSKWHGLHDVEARYRQRYLDLIMNPEVKKVFFNRSQIIKEIRHFLHQKGFIEVETPMMQTVAGGAAANPFKTFHEALGIPLYLRIAPELYLKRLLVGGFEKVFELNRNFRNEGISRKHNPEFTMLEAYCAYGDYRSMAQLLEELIVHVAQRVFGTLQFPASKHLGENKIVDLTPPWPQKPFREVLSEAIGKDWFTLDEAEKRKVAEEFEIEVKEEYTESDIAKHLFEKLVEARTIGPLFVTELPADLVPLARQNKVKPEFVDVFELIVNGQELAPGYSELNDPIVQRERLEKQVGEEKQKIDEEFLLALEYGMPPAGGIGMGIDRLTMLFTGQESIRDVILFPLLRPKEEK</sequence>
<keyword evidence="13" id="KW-1185">Reference proteome</keyword>
<evidence type="ECO:0000256" key="7">
    <source>
        <dbReference type="ARBA" id="ARBA00048573"/>
    </source>
</evidence>
<name>A0A0C1UT65_9BACT</name>
<feature type="binding site" evidence="8">
    <location>
        <position position="400"/>
    </location>
    <ligand>
        <name>Mg(2+)</name>
        <dbReference type="ChEBI" id="CHEBI:18420"/>
        <label>1</label>
    </ligand>
</feature>
<dbReference type="PROSITE" id="PS50862">
    <property type="entry name" value="AA_TRNA_LIGASE_II"/>
    <property type="match status" value="1"/>
</dbReference>
<dbReference type="InterPro" id="IPR004364">
    <property type="entry name" value="Aa-tRNA-synt_II"/>
</dbReference>
<dbReference type="Pfam" id="PF00152">
    <property type="entry name" value="tRNA-synt_2"/>
    <property type="match status" value="1"/>
</dbReference>
<keyword evidence="2 8" id="KW-0436">Ligase</keyword>
<evidence type="ECO:0000313" key="13">
    <source>
        <dbReference type="Proteomes" id="UP000031594"/>
    </source>
</evidence>
<dbReference type="Proteomes" id="UP000031594">
    <property type="component" value="Unassembled WGS sequence"/>
</dbReference>
<keyword evidence="3 8" id="KW-0479">Metal-binding</keyword>
<dbReference type="GO" id="GO:0000287">
    <property type="term" value="F:magnesium ion binding"/>
    <property type="evidence" value="ECO:0007669"/>
    <property type="project" value="UniProtKB-UniRule"/>
</dbReference>
<dbReference type="KEGG" id="mkc:kam1_1284"/>
<evidence type="ECO:0000259" key="10">
    <source>
        <dbReference type="PROSITE" id="PS50862"/>
    </source>
</evidence>
<evidence type="ECO:0000256" key="2">
    <source>
        <dbReference type="ARBA" id="ARBA00022598"/>
    </source>
</evidence>
<reference evidence="12" key="2">
    <citation type="journal article" date="2019" name="BMC Genomics">
        <title>Complete genome sequence analysis of the thermoacidophilic verrucomicrobial methanotroph 'Candidatus Methylacidiphilum kamchatkense' strain Kam1 and comparison with its closest relatives.</title>
        <authorList>
            <person name="Kruse T."/>
            <person name="Ratnadevi C.M."/>
            <person name="Erikstad H.A."/>
            <person name="Birkeland N.K."/>
        </authorList>
    </citation>
    <scope>NUCLEOTIDE SEQUENCE</scope>
    <source>
        <strain evidence="12">Kam1</strain>
    </source>
</reference>
<dbReference type="Proteomes" id="UP000315925">
    <property type="component" value="Chromosome"/>
</dbReference>
<feature type="binding site" evidence="8">
    <location>
        <position position="407"/>
    </location>
    <ligand>
        <name>Mg(2+)</name>
        <dbReference type="ChEBI" id="CHEBI:18420"/>
        <label>2</label>
    </ligand>
</feature>
<keyword evidence="5 8" id="KW-0067">ATP-binding</keyword>
<dbReference type="HAMAP" id="MF_00252">
    <property type="entry name" value="Lys_tRNA_synth_class2"/>
    <property type="match status" value="1"/>
</dbReference>
<dbReference type="InterPro" id="IPR002313">
    <property type="entry name" value="Lys-tRNA-ligase_II"/>
</dbReference>
<dbReference type="InterPro" id="IPR004365">
    <property type="entry name" value="NA-bd_OB_tRNA"/>
</dbReference>
<dbReference type="EMBL" id="JQNX01000001">
    <property type="protein sequence ID" value="KIE59489.1"/>
    <property type="molecule type" value="Genomic_DNA"/>
</dbReference>
<dbReference type="Gene3D" id="3.30.930.10">
    <property type="entry name" value="Bira Bifunctional Protein, Domain 2"/>
    <property type="match status" value="1"/>
</dbReference>
<dbReference type="Pfam" id="PF01336">
    <property type="entry name" value="tRNA_anti-codon"/>
    <property type="match status" value="1"/>
</dbReference>
<comment type="subunit">
    <text evidence="8">Homodimer.</text>
</comment>
<dbReference type="PRINTS" id="PR00982">
    <property type="entry name" value="TRNASYNTHLYS"/>
</dbReference>
<evidence type="ECO:0000313" key="11">
    <source>
        <dbReference type="EMBL" id="KIE59489.1"/>
    </source>
</evidence>
<evidence type="ECO:0000256" key="5">
    <source>
        <dbReference type="ARBA" id="ARBA00022840"/>
    </source>
</evidence>
<evidence type="ECO:0000256" key="8">
    <source>
        <dbReference type="HAMAP-Rule" id="MF_00252"/>
    </source>
</evidence>
<dbReference type="EMBL" id="CP037899">
    <property type="protein sequence ID" value="QDQ42510.1"/>
    <property type="molecule type" value="Genomic_DNA"/>
</dbReference>
<gene>
    <name evidence="8" type="primary">lysS</name>
    <name evidence="11" type="ORF">A946_02175</name>
    <name evidence="12" type="ORF">kam1_1284</name>
</gene>
<dbReference type="InterPro" id="IPR045864">
    <property type="entry name" value="aa-tRNA-synth_II/BPL/LPL"/>
</dbReference>
<dbReference type="RefSeq" id="WP_039720743.1">
    <property type="nucleotide sequence ID" value="NZ_CP037899.1"/>
</dbReference>
<evidence type="ECO:0000256" key="1">
    <source>
        <dbReference type="ARBA" id="ARBA00008226"/>
    </source>
</evidence>
<comment type="catalytic activity">
    <reaction evidence="7 8 9">
        <text>tRNA(Lys) + L-lysine + ATP = L-lysyl-tRNA(Lys) + AMP + diphosphate</text>
        <dbReference type="Rhea" id="RHEA:20792"/>
        <dbReference type="Rhea" id="RHEA-COMP:9696"/>
        <dbReference type="Rhea" id="RHEA-COMP:9697"/>
        <dbReference type="ChEBI" id="CHEBI:30616"/>
        <dbReference type="ChEBI" id="CHEBI:32551"/>
        <dbReference type="ChEBI" id="CHEBI:33019"/>
        <dbReference type="ChEBI" id="CHEBI:78442"/>
        <dbReference type="ChEBI" id="CHEBI:78529"/>
        <dbReference type="ChEBI" id="CHEBI:456215"/>
        <dbReference type="EC" id="6.1.1.6"/>
    </reaction>
</comment>
<comment type="subcellular location">
    <subcellularLocation>
        <location evidence="8">Cytoplasm</location>
    </subcellularLocation>
</comment>
<protein>
    <recommendedName>
        <fullName evidence="8">Lysine--tRNA ligase</fullName>
        <ecNumber evidence="8">6.1.1.6</ecNumber>
    </recommendedName>
    <alternativeName>
        <fullName evidence="8">Lysyl-tRNA synthetase</fullName>
        <shortName evidence="8">LysRS</shortName>
    </alternativeName>
</protein>